<dbReference type="GO" id="GO:0032259">
    <property type="term" value="P:methylation"/>
    <property type="evidence" value="ECO:0007669"/>
    <property type="project" value="UniProtKB-KW"/>
</dbReference>
<dbReference type="InterPro" id="IPR050362">
    <property type="entry name" value="Cation-dep_OMT"/>
</dbReference>
<dbReference type="PROSITE" id="PS51682">
    <property type="entry name" value="SAM_OMT_I"/>
    <property type="match status" value="1"/>
</dbReference>
<keyword evidence="6" id="KW-1133">Transmembrane helix</keyword>
<proteinExistence type="inferred from homology"/>
<keyword evidence="6" id="KW-0812">Transmembrane</keyword>
<dbReference type="InterPro" id="IPR029063">
    <property type="entry name" value="SAM-dependent_MTases_sf"/>
</dbReference>
<feature type="transmembrane region" description="Helical" evidence="6">
    <location>
        <begin position="251"/>
        <end position="272"/>
    </location>
</feature>
<gene>
    <name evidence="7" type="ORF">EDD18DRAFT_1376014</name>
</gene>
<evidence type="ECO:0000256" key="6">
    <source>
        <dbReference type="SAM" id="Phobius"/>
    </source>
</evidence>
<dbReference type="GO" id="GO:0008757">
    <property type="term" value="F:S-adenosylmethionine-dependent methyltransferase activity"/>
    <property type="evidence" value="ECO:0007669"/>
    <property type="project" value="TreeGrafter"/>
</dbReference>
<protein>
    <submittedName>
        <fullName evidence="7">O-methyltransferase-domain-containing protein</fullName>
    </submittedName>
</protein>
<feature type="transmembrane region" description="Helical" evidence="6">
    <location>
        <begin position="226"/>
        <end position="246"/>
    </location>
</feature>
<organism evidence="7 8">
    <name type="scientific">Armillaria luteobubalina</name>
    <dbReference type="NCBI Taxonomy" id="153913"/>
    <lineage>
        <taxon>Eukaryota</taxon>
        <taxon>Fungi</taxon>
        <taxon>Dikarya</taxon>
        <taxon>Basidiomycota</taxon>
        <taxon>Agaricomycotina</taxon>
        <taxon>Agaricomycetes</taxon>
        <taxon>Agaricomycetidae</taxon>
        <taxon>Agaricales</taxon>
        <taxon>Marasmiineae</taxon>
        <taxon>Physalacriaceae</taxon>
        <taxon>Armillaria</taxon>
    </lineage>
</organism>
<comment type="caution">
    <text evidence="7">The sequence shown here is derived from an EMBL/GenBank/DDBJ whole genome shotgun (WGS) entry which is preliminary data.</text>
</comment>
<evidence type="ECO:0000256" key="3">
    <source>
        <dbReference type="ARBA" id="ARBA00022691"/>
    </source>
</evidence>
<dbReference type="PANTHER" id="PTHR10509">
    <property type="entry name" value="O-METHYLTRANSFERASE-RELATED"/>
    <property type="match status" value="1"/>
</dbReference>
<evidence type="ECO:0000313" key="8">
    <source>
        <dbReference type="Proteomes" id="UP001175228"/>
    </source>
</evidence>
<dbReference type="EMBL" id="JAUEPU010000010">
    <property type="protein sequence ID" value="KAK0498816.1"/>
    <property type="molecule type" value="Genomic_DNA"/>
</dbReference>
<dbReference type="GO" id="GO:0008171">
    <property type="term" value="F:O-methyltransferase activity"/>
    <property type="evidence" value="ECO:0007669"/>
    <property type="project" value="InterPro"/>
</dbReference>
<dbReference type="Proteomes" id="UP001175228">
    <property type="component" value="Unassembled WGS sequence"/>
</dbReference>
<evidence type="ECO:0000313" key="7">
    <source>
        <dbReference type="EMBL" id="KAK0498816.1"/>
    </source>
</evidence>
<dbReference type="PANTHER" id="PTHR10509:SF14">
    <property type="entry name" value="CAFFEOYL-COA O-METHYLTRANSFERASE 3-RELATED"/>
    <property type="match status" value="1"/>
</dbReference>
<dbReference type="SUPFAM" id="SSF53335">
    <property type="entry name" value="S-adenosyl-L-methionine-dependent methyltransferases"/>
    <property type="match status" value="1"/>
</dbReference>
<dbReference type="Pfam" id="PF16015">
    <property type="entry name" value="Promethin"/>
    <property type="match status" value="1"/>
</dbReference>
<accession>A0AA39QBG3</accession>
<evidence type="ECO:0000256" key="1">
    <source>
        <dbReference type="ARBA" id="ARBA00022603"/>
    </source>
</evidence>
<dbReference type="AlphaFoldDB" id="A0AA39QBG3"/>
<keyword evidence="1" id="KW-0489">Methyltransferase</keyword>
<evidence type="ECO:0000256" key="4">
    <source>
        <dbReference type="ARBA" id="ARBA00023453"/>
    </source>
</evidence>
<keyword evidence="8" id="KW-1185">Reference proteome</keyword>
<keyword evidence="2" id="KW-0808">Transferase</keyword>
<evidence type="ECO:0000256" key="2">
    <source>
        <dbReference type="ARBA" id="ARBA00022679"/>
    </source>
</evidence>
<feature type="region of interest" description="Disordered" evidence="5">
    <location>
        <begin position="332"/>
        <end position="353"/>
    </location>
</feature>
<name>A0AA39QBG3_9AGAR</name>
<feature type="region of interest" description="Disordered" evidence="5">
    <location>
        <begin position="366"/>
        <end position="388"/>
    </location>
</feature>
<reference evidence="7" key="1">
    <citation type="submission" date="2023-06" db="EMBL/GenBank/DDBJ databases">
        <authorList>
            <consortium name="Lawrence Berkeley National Laboratory"/>
            <person name="Ahrendt S."/>
            <person name="Sahu N."/>
            <person name="Indic B."/>
            <person name="Wong-Bajracharya J."/>
            <person name="Merenyi Z."/>
            <person name="Ke H.-M."/>
            <person name="Monk M."/>
            <person name="Kocsube S."/>
            <person name="Drula E."/>
            <person name="Lipzen A."/>
            <person name="Balint B."/>
            <person name="Henrissat B."/>
            <person name="Andreopoulos B."/>
            <person name="Martin F.M."/>
            <person name="Harder C.B."/>
            <person name="Rigling D."/>
            <person name="Ford K.L."/>
            <person name="Foster G.D."/>
            <person name="Pangilinan J."/>
            <person name="Papanicolaou A."/>
            <person name="Barry K."/>
            <person name="LaButti K."/>
            <person name="Viragh M."/>
            <person name="Koriabine M."/>
            <person name="Yan M."/>
            <person name="Riley R."/>
            <person name="Champramary S."/>
            <person name="Plett K.L."/>
            <person name="Tsai I.J."/>
            <person name="Slot J."/>
            <person name="Sipos G."/>
            <person name="Plett J."/>
            <person name="Nagy L.G."/>
            <person name="Grigoriev I.V."/>
        </authorList>
    </citation>
    <scope>NUCLEOTIDE SEQUENCE</scope>
    <source>
        <strain evidence="7">HWK02</strain>
    </source>
</reference>
<dbReference type="InterPro" id="IPR002935">
    <property type="entry name" value="SAM_O-MeTrfase"/>
</dbReference>
<comment type="similarity">
    <text evidence="4">Belongs to the class I-like SAM-binding methyltransferase superfamily. Cation-dependent O-methyltransferase family.</text>
</comment>
<feature type="transmembrane region" description="Helical" evidence="6">
    <location>
        <begin position="278"/>
        <end position="304"/>
    </location>
</feature>
<keyword evidence="6" id="KW-0472">Membrane</keyword>
<keyword evidence="3" id="KW-0949">S-adenosyl-L-methionine</keyword>
<dbReference type="Pfam" id="PF01596">
    <property type="entry name" value="Methyltransf_3"/>
    <property type="match status" value="1"/>
</dbReference>
<evidence type="ECO:0000256" key="5">
    <source>
        <dbReference type="SAM" id="MobiDB-lite"/>
    </source>
</evidence>
<sequence>MSYFSPGRLGKYALARLTSQVEIIVGPALQTLAKFPTEHKFDLIFVDADKPPMTEYFAETKRLIKQGGVIILDNVVQNGDIAKEHFPDTLSDYDKEKIEGIRRLLASIKGDEELEVDVTTISTVDKEVYDGFIEEVTKHPPSRRISGSHLHLIGGTRSLTTSQFLHWLASLPSRDTGAGLLAWSPDLTSYFDRSAKIVNAYADRIEHGYARPALKTAQDLLNEHPIPFVFFLFFALLSTFPVLLFLGCSVLVILSFVLFALSSALLASGVFIFTFASILIVVLFMNVCIAALPTIALFSAYSIIRFLSLTRSGGKAGATEWVDETKNFFLNSGPQNRPVKEDDESNDAASNASAGSMVVVENKEHENMVTSAAGPQEPANGFTVKEED</sequence>
<dbReference type="Gene3D" id="3.40.50.150">
    <property type="entry name" value="Vaccinia Virus protein VP39"/>
    <property type="match status" value="1"/>
</dbReference>